<accession>A0A9P3FFT3</accession>
<dbReference type="EMBL" id="BOLY01000005">
    <property type="protein sequence ID" value="GIZ45766.1"/>
    <property type="molecule type" value="Genomic_DNA"/>
</dbReference>
<proteinExistence type="predicted"/>
<gene>
    <name evidence="1" type="ORF">CKM354_000891900</name>
</gene>
<evidence type="ECO:0000313" key="2">
    <source>
        <dbReference type="Proteomes" id="UP000825890"/>
    </source>
</evidence>
<dbReference type="OrthoDB" id="2821964at2759"/>
<dbReference type="AlphaFoldDB" id="A0A9P3FFT3"/>
<sequence>MTLSIPSTKSLLKTNWHFPSCILHDLDPIPSSIPSPSIKAEILACAFEYARSVIPSYKNYSRYLAFMRIIIIGTIAEFKGEPFDPSTYRKDARILYGSYDLDEILTGLFGDGEKAEEMAREYKTFLVVTSEKTRGDGKEKNQRSMLFEHYRNTLSISPKNWFRLRDCDALCRFTIAAAL</sequence>
<dbReference type="RefSeq" id="XP_044660253.1">
    <property type="nucleotide sequence ID" value="XM_044804318.1"/>
</dbReference>
<organism evidence="1 2">
    <name type="scientific">Cercospora kikuchii</name>
    <dbReference type="NCBI Taxonomy" id="84275"/>
    <lineage>
        <taxon>Eukaryota</taxon>
        <taxon>Fungi</taxon>
        <taxon>Dikarya</taxon>
        <taxon>Ascomycota</taxon>
        <taxon>Pezizomycotina</taxon>
        <taxon>Dothideomycetes</taxon>
        <taxon>Dothideomycetidae</taxon>
        <taxon>Mycosphaerellales</taxon>
        <taxon>Mycosphaerellaceae</taxon>
        <taxon>Cercospora</taxon>
    </lineage>
</organism>
<keyword evidence="2" id="KW-1185">Reference proteome</keyword>
<evidence type="ECO:0000313" key="1">
    <source>
        <dbReference type="EMBL" id="GIZ45766.1"/>
    </source>
</evidence>
<comment type="caution">
    <text evidence="1">The sequence shown here is derived from an EMBL/GenBank/DDBJ whole genome shotgun (WGS) entry which is preliminary data.</text>
</comment>
<dbReference type="Proteomes" id="UP000825890">
    <property type="component" value="Unassembled WGS sequence"/>
</dbReference>
<reference evidence="1 2" key="1">
    <citation type="submission" date="2021-01" db="EMBL/GenBank/DDBJ databases">
        <title>Cercospora kikuchii MAFF 305040 whole genome shotgun sequence.</title>
        <authorList>
            <person name="Kashiwa T."/>
            <person name="Suzuki T."/>
        </authorList>
    </citation>
    <scope>NUCLEOTIDE SEQUENCE [LARGE SCALE GENOMIC DNA]</scope>
    <source>
        <strain evidence="1 2">MAFF 305040</strain>
    </source>
</reference>
<dbReference type="GeneID" id="68294494"/>
<name>A0A9P3FFT3_9PEZI</name>
<protein>
    <submittedName>
        <fullName evidence="1">Uncharacterized protein</fullName>
    </submittedName>
</protein>